<dbReference type="Proteomes" id="UP000593568">
    <property type="component" value="Unassembled WGS sequence"/>
</dbReference>
<feature type="signal peptide" evidence="4">
    <location>
        <begin position="1"/>
        <end position="16"/>
    </location>
</feature>
<feature type="chain" id="PRO_5029779152" description="Pectate lyase superfamily protein domain-containing protein" evidence="4">
    <location>
        <begin position="17"/>
        <end position="106"/>
    </location>
</feature>
<dbReference type="EMBL" id="JABEZW010000009">
    <property type="protein sequence ID" value="MBA0776872.1"/>
    <property type="molecule type" value="Genomic_DNA"/>
</dbReference>
<evidence type="ECO:0000256" key="2">
    <source>
        <dbReference type="ARBA" id="ARBA00022525"/>
    </source>
</evidence>
<proteinExistence type="predicted"/>
<comment type="caution">
    <text evidence="5">The sequence shown here is derived from an EMBL/GenBank/DDBJ whole genome shotgun (WGS) entry which is preliminary data.</text>
</comment>
<sequence length="106" mass="11924">MLFFISLFQYVLLVQSLESFVYDVDFAGAIGDGQTDDTEAFKNAWNVVCSSYISSGIFRAPHGKRFLLQPLTFNGECRSNNITFQLCSSQKTAVCKLIMSLTYLKL</sequence>
<evidence type="ECO:0000256" key="1">
    <source>
        <dbReference type="ARBA" id="ARBA00004613"/>
    </source>
</evidence>
<keyword evidence="2" id="KW-0964">Secreted</keyword>
<evidence type="ECO:0000313" key="5">
    <source>
        <dbReference type="EMBL" id="MBA0776872.1"/>
    </source>
</evidence>
<dbReference type="PANTHER" id="PTHR31375">
    <property type="match status" value="1"/>
</dbReference>
<dbReference type="AlphaFoldDB" id="A0A7J9EV00"/>
<dbReference type="Gene3D" id="2.160.20.10">
    <property type="entry name" value="Single-stranded right-handed beta-helix, Pectin lyase-like"/>
    <property type="match status" value="1"/>
</dbReference>
<dbReference type="InterPro" id="IPR011050">
    <property type="entry name" value="Pectin_lyase_fold/virulence"/>
</dbReference>
<evidence type="ECO:0000256" key="3">
    <source>
        <dbReference type="ARBA" id="ARBA00023316"/>
    </source>
</evidence>
<keyword evidence="3" id="KW-0961">Cell wall biogenesis/degradation</keyword>
<organism evidence="5 6">
    <name type="scientific">Gossypium trilobum</name>
    <dbReference type="NCBI Taxonomy" id="34281"/>
    <lineage>
        <taxon>Eukaryota</taxon>
        <taxon>Viridiplantae</taxon>
        <taxon>Streptophyta</taxon>
        <taxon>Embryophyta</taxon>
        <taxon>Tracheophyta</taxon>
        <taxon>Spermatophyta</taxon>
        <taxon>Magnoliopsida</taxon>
        <taxon>eudicotyledons</taxon>
        <taxon>Gunneridae</taxon>
        <taxon>Pentapetalae</taxon>
        <taxon>rosids</taxon>
        <taxon>malvids</taxon>
        <taxon>Malvales</taxon>
        <taxon>Malvaceae</taxon>
        <taxon>Malvoideae</taxon>
        <taxon>Gossypium</taxon>
    </lineage>
</organism>
<evidence type="ECO:0000313" key="6">
    <source>
        <dbReference type="Proteomes" id="UP000593568"/>
    </source>
</evidence>
<evidence type="ECO:0000256" key="4">
    <source>
        <dbReference type="SAM" id="SignalP"/>
    </source>
</evidence>
<dbReference type="SUPFAM" id="SSF51126">
    <property type="entry name" value="Pectin lyase-like"/>
    <property type="match status" value="1"/>
</dbReference>
<dbReference type="InterPro" id="IPR012334">
    <property type="entry name" value="Pectin_lyas_fold"/>
</dbReference>
<comment type="subcellular location">
    <subcellularLocation>
        <location evidence="1">Secreted</location>
    </subcellularLocation>
</comment>
<dbReference type="GO" id="GO:0005576">
    <property type="term" value="C:extracellular region"/>
    <property type="evidence" value="ECO:0007669"/>
    <property type="project" value="UniProtKB-SubCell"/>
</dbReference>
<reference evidence="5 6" key="1">
    <citation type="journal article" date="2019" name="Genome Biol. Evol.">
        <title>Insights into the evolution of the New World diploid cottons (Gossypium, subgenus Houzingenia) based on genome sequencing.</title>
        <authorList>
            <person name="Grover C.E."/>
            <person name="Arick M.A. 2nd"/>
            <person name="Thrash A."/>
            <person name="Conover J.L."/>
            <person name="Sanders W.S."/>
            <person name="Peterson D.G."/>
            <person name="Frelichowski J.E."/>
            <person name="Scheffler J.A."/>
            <person name="Scheffler B.E."/>
            <person name="Wendel J.F."/>
        </authorList>
    </citation>
    <scope>NUCLEOTIDE SEQUENCE [LARGE SCALE GENOMIC DNA]</scope>
    <source>
        <strain evidence="5">8</strain>
        <tissue evidence="5">Leaf</tissue>
    </source>
</reference>
<protein>
    <recommendedName>
        <fullName evidence="7">Pectate lyase superfamily protein domain-containing protein</fullName>
    </recommendedName>
</protein>
<name>A0A7J9EV00_9ROSI</name>
<evidence type="ECO:0008006" key="7">
    <source>
        <dbReference type="Google" id="ProtNLM"/>
    </source>
</evidence>
<dbReference type="GO" id="GO:0071555">
    <property type="term" value="P:cell wall organization"/>
    <property type="evidence" value="ECO:0007669"/>
    <property type="project" value="UniProtKB-KW"/>
</dbReference>
<accession>A0A7J9EV00</accession>
<keyword evidence="4" id="KW-0732">Signal</keyword>
<gene>
    <name evidence="5" type="ORF">Gotri_011814</name>
</gene>
<keyword evidence="6" id="KW-1185">Reference proteome</keyword>